<keyword evidence="4" id="KW-1185">Reference proteome</keyword>
<feature type="transmembrane region" description="Helical" evidence="2">
    <location>
        <begin position="34"/>
        <end position="51"/>
    </location>
</feature>
<protein>
    <submittedName>
        <fullName evidence="3">Uncharacterized protein</fullName>
    </submittedName>
</protein>
<feature type="transmembrane region" description="Helical" evidence="2">
    <location>
        <begin position="58"/>
        <end position="76"/>
    </location>
</feature>
<feature type="transmembrane region" description="Helical" evidence="2">
    <location>
        <begin position="12"/>
        <end position="28"/>
    </location>
</feature>
<reference evidence="3 4" key="1">
    <citation type="submission" date="2019-07" db="EMBL/GenBank/DDBJ databases">
        <title>Whole genome shotgun sequence of Cellulomonas soli NBRC 109434.</title>
        <authorList>
            <person name="Hosoyama A."/>
            <person name="Uohara A."/>
            <person name="Ohji S."/>
            <person name="Ichikawa N."/>
        </authorList>
    </citation>
    <scope>NUCLEOTIDE SEQUENCE [LARGE SCALE GENOMIC DNA]</scope>
    <source>
        <strain evidence="3 4">NBRC 109434</strain>
    </source>
</reference>
<evidence type="ECO:0000256" key="2">
    <source>
        <dbReference type="SAM" id="Phobius"/>
    </source>
</evidence>
<dbReference type="EMBL" id="BKAL01000010">
    <property type="protein sequence ID" value="GEP70064.1"/>
    <property type="molecule type" value="Genomic_DNA"/>
</dbReference>
<feature type="region of interest" description="Disordered" evidence="1">
    <location>
        <begin position="116"/>
        <end position="143"/>
    </location>
</feature>
<keyword evidence="2" id="KW-0812">Transmembrane</keyword>
<evidence type="ECO:0000313" key="3">
    <source>
        <dbReference type="EMBL" id="GEP70064.1"/>
    </source>
</evidence>
<keyword evidence="2" id="KW-1133">Transmembrane helix</keyword>
<evidence type="ECO:0000313" key="4">
    <source>
        <dbReference type="Proteomes" id="UP000321798"/>
    </source>
</evidence>
<dbReference type="AlphaFoldDB" id="A0A512PFT6"/>
<keyword evidence="2" id="KW-0472">Membrane</keyword>
<comment type="caution">
    <text evidence="3">The sequence shown here is derived from an EMBL/GenBank/DDBJ whole genome shotgun (WGS) entry which is preliminary data.</text>
</comment>
<name>A0A512PFT6_9CELL</name>
<dbReference type="RefSeq" id="WP_146953849.1">
    <property type="nucleotide sequence ID" value="NZ_BAABBJ010000002.1"/>
</dbReference>
<dbReference type="OrthoDB" id="3232343at2"/>
<gene>
    <name evidence="3" type="ORF">CSO01_27790</name>
</gene>
<feature type="transmembrane region" description="Helical" evidence="2">
    <location>
        <begin position="91"/>
        <end position="110"/>
    </location>
</feature>
<organism evidence="3 4">
    <name type="scientific">Cellulomonas soli</name>
    <dbReference type="NCBI Taxonomy" id="931535"/>
    <lineage>
        <taxon>Bacteria</taxon>
        <taxon>Bacillati</taxon>
        <taxon>Actinomycetota</taxon>
        <taxon>Actinomycetes</taxon>
        <taxon>Micrococcales</taxon>
        <taxon>Cellulomonadaceae</taxon>
        <taxon>Cellulomonas</taxon>
    </lineage>
</organism>
<proteinExistence type="predicted"/>
<dbReference type="Proteomes" id="UP000321798">
    <property type="component" value="Unassembled WGS sequence"/>
</dbReference>
<sequence>MNPLSAGTLGKAAGAFVLGLAVGTVGSVMHRASWPWGVVLCLALVLVAGVTVRAWGGVVPVVGFAGGLFLAVQVLAQRGPGGDVLVPAGDSHGWVWILGAAAAVGAVALVPRRAFDDAPLPPRSARRADPVQDDAAEPVDPRP</sequence>
<accession>A0A512PFT6</accession>
<evidence type="ECO:0000256" key="1">
    <source>
        <dbReference type="SAM" id="MobiDB-lite"/>
    </source>
</evidence>